<protein>
    <recommendedName>
        <fullName evidence="5">ENPP1-3/EXOG-like endonuclease/phosphodiesterase domain-containing protein</fullName>
    </recommendedName>
</protein>
<evidence type="ECO:0000313" key="6">
    <source>
        <dbReference type="EMBL" id="CAH0102305.1"/>
    </source>
</evidence>
<keyword evidence="3" id="KW-0472">Membrane</keyword>
<evidence type="ECO:0000256" key="3">
    <source>
        <dbReference type="SAM" id="Phobius"/>
    </source>
</evidence>
<dbReference type="EMBL" id="CAKKLH010000079">
    <property type="protein sequence ID" value="CAH0102305.1"/>
    <property type="molecule type" value="Genomic_DNA"/>
</dbReference>
<feature type="transmembrane region" description="Helical" evidence="3">
    <location>
        <begin position="784"/>
        <end position="803"/>
    </location>
</feature>
<feature type="domain" description="ENPP1-3/EXOG-like endonuclease/phosphodiesterase" evidence="5">
    <location>
        <begin position="534"/>
        <end position="736"/>
    </location>
</feature>
<name>A0A8J2WF88_9CRUS</name>
<evidence type="ECO:0000259" key="5">
    <source>
        <dbReference type="SMART" id="SM00477"/>
    </source>
</evidence>
<keyword evidence="1" id="KW-0378">Hydrolase</keyword>
<gene>
    <name evidence="6" type="ORF">DGAL_LOCUS4699</name>
</gene>
<evidence type="ECO:0000256" key="4">
    <source>
        <dbReference type="SAM" id="SignalP"/>
    </source>
</evidence>
<reference evidence="6" key="1">
    <citation type="submission" date="2021-11" db="EMBL/GenBank/DDBJ databases">
        <authorList>
            <person name="Schell T."/>
        </authorList>
    </citation>
    <scope>NUCLEOTIDE SEQUENCE</scope>
    <source>
        <strain evidence="6">M5</strain>
    </source>
</reference>
<feature type="chain" id="PRO_5035146108" description="ENPP1-3/EXOG-like endonuclease/phosphodiesterase domain-containing protein" evidence="4">
    <location>
        <begin position="21"/>
        <end position="807"/>
    </location>
</feature>
<dbReference type="InterPro" id="IPR044925">
    <property type="entry name" value="His-Me_finger_sf"/>
</dbReference>
<evidence type="ECO:0000256" key="2">
    <source>
        <dbReference type="ARBA" id="ARBA00023180"/>
    </source>
</evidence>
<dbReference type="InterPro" id="IPR044929">
    <property type="entry name" value="DNA/RNA_non-sp_Endonuclease_sf"/>
</dbReference>
<comment type="caution">
    <text evidence="6">The sequence shown here is derived from an EMBL/GenBank/DDBJ whole genome shotgun (WGS) entry which is preliminary data.</text>
</comment>
<keyword evidence="4" id="KW-0732">Signal</keyword>
<proteinExistence type="predicted"/>
<organism evidence="6 7">
    <name type="scientific">Daphnia galeata</name>
    <dbReference type="NCBI Taxonomy" id="27404"/>
    <lineage>
        <taxon>Eukaryota</taxon>
        <taxon>Metazoa</taxon>
        <taxon>Ecdysozoa</taxon>
        <taxon>Arthropoda</taxon>
        <taxon>Crustacea</taxon>
        <taxon>Branchiopoda</taxon>
        <taxon>Diplostraca</taxon>
        <taxon>Cladocera</taxon>
        <taxon>Anomopoda</taxon>
        <taxon>Daphniidae</taxon>
        <taxon>Daphnia</taxon>
    </lineage>
</organism>
<dbReference type="OrthoDB" id="415411at2759"/>
<keyword evidence="3" id="KW-0812">Transmembrane</keyword>
<dbReference type="GO" id="GO:0046872">
    <property type="term" value="F:metal ion binding"/>
    <property type="evidence" value="ECO:0007669"/>
    <property type="project" value="InterPro"/>
</dbReference>
<dbReference type="Pfam" id="PF01663">
    <property type="entry name" value="Phosphodiest"/>
    <property type="match status" value="1"/>
</dbReference>
<dbReference type="GO" id="GO:0016529">
    <property type="term" value="C:sarcoplasmic reticulum"/>
    <property type="evidence" value="ECO:0007669"/>
    <property type="project" value="TreeGrafter"/>
</dbReference>
<dbReference type="SUPFAM" id="SSF53649">
    <property type="entry name" value="Alkaline phosphatase-like"/>
    <property type="match status" value="1"/>
</dbReference>
<dbReference type="InterPro" id="IPR017850">
    <property type="entry name" value="Alkaline_phosphatase_core_sf"/>
</dbReference>
<dbReference type="Gene3D" id="3.40.720.10">
    <property type="entry name" value="Alkaline Phosphatase, subunit A"/>
    <property type="match status" value="1"/>
</dbReference>
<dbReference type="GO" id="GO:0055120">
    <property type="term" value="C:striated muscle dense body"/>
    <property type="evidence" value="ECO:0007669"/>
    <property type="project" value="TreeGrafter"/>
</dbReference>
<evidence type="ECO:0000256" key="1">
    <source>
        <dbReference type="ARBA" id="ARBA00022801"/>
    </source>
</evidence>
<dbReference type="PANTHER" id="PTHR10151:SF114">
    <property type="entry name" value="ECTONUCLEOTIDE PYROPHOSPHATASE_PHOSPHODIESTERASE C27A7.3"/>
    <property type="match status" value="1"/>
</dbReference>
<dbReference type="Gene3D" id="3.40.570.10">
    <property type="entry name" value="Extracellular Endonuclease, subunit A"/>
    <property type="match status" value="1"/>
</dbReference>
<dbReference type="GO" id="GO:0031674">
    <property type="term" value="C:I band"/>
    <property type="evidence" value="ECO:0007669"/>
    <property type="project" value="TreeGrafter"/>
</dbReference>
<dbReference type="GO" id="GO:0003676">
    <property type="term" value="F:nucleic acid binding"/>
    <property type="evidence" value="ECO:0007669"/>
    <property type="project" value="InterPro"/>
</dbReference>
<dbReference type="GO" id="GO:0016787">
    <property type="term" value="F:hydrolase activity"/>
    <property type="evidence" value="ECO:0007669"/>
    <property type="project" value="UniProtKB-KW"/>
</dbReference>
<keyword evidence="7" id="KW-1185">Reference proteome</keyword>
<dbReference type="SMART" id="SM00477">
    <property type="entry name" value="NUC"/>
    <property type="match status" value="1"/>
</dbReference>
<evidence type="ECO:0000313" key="7">
    <source>
        <dbReference type="Proteomes" id="UP000789390"/>
    </source>
</evidence>
<dbReference type="PANTHER" id="PTHR10151">
    <property type="entry name" value="ECTONUCLEOTIDE PYROPHOSPHATASE/PHOSPHODIESTERASE"/>
    <property type="match status" value="1"/>
</dbReference>
<dbReference type="InterPro" id="IPR020821">
    <property type="entry name" value="ENPP1-3/EXOG-like_nuc-like"/>
</dbReference>
<dbReference type="AlphaFoldDB" id="A0A8J2WF88"/>
<dbReference type="Gene3D" id="3.30.1360.180">
    <property type="match status" value="1"/>
</dbReference>
<dbReference type="InterPro" id="IPR002591">
    <property type="entry name" value="Phosphodiest/P_Trfase"/>
</dbReference>
<keyword evidence="2" id="KW-0325">Glycoprotein</keyword>
<dbReference type="CDD" id="cd16018">
    <property type="entry name" value="Enpp"/>
    <property type="match status" value="1"/>
</dbReference>
<sequence length="807" mass="90554">MGAAPTYCALFSLLVATNLALSFHRATDDSCSEFHVDQTQCQPYLSLNGETTKPPLLVVSLDGFRSDYLGRLAETSKTNGLLRLARCGVKAASMIPVFPTVTLPNHYSIVTGLYPESHGIVAHEFYDPELGRNFSLPAAGFSFSDSNLLDPVWWIGEPIWYTIKRQGKKSAAFFWPGSYIDDSVRRPDYWLPYDGKVPFQQRISQVIDWLQLPQPKRPSFIGLYLEEPDGSGHNNGPLSPLVDEQIQNVDHQIELLLNSMSANGLLGCVDIIILSDHGMASVPLDENVVKLEDMVKDIRSSAYCFDCAEGLTPTLLPVDDSQRERDRIASNVECRNEDVRIYDKWDFPRRHHYADSRRISSLLFDLSIQWRVIVGTEDYLPGGHGWDNIYPDMAALFVAQGPSFRHDGATVDSFYNIELYNLMCLLADVEPAPNNGTWGALHHLLAKTPPELPDGKDFVAAYILDYPLNSQGQRVHYIDDQKRRRVCDLLSGNNDPRRNLGFNLTDSYAKQLVVLHVPWGLPGTNKSGVKVLVSSDFVIGFNVQDGIPSWVSYTVSKSIIESNDSLIPSWRADPRLRVSDVSICDRLKENPQSSSLLLAPLFFPRLSSSLRQSTDAWVETNAIEISPSFEKYWEDIEAMIVQLSANLPGRLNIFVGPVRDSPSPAIFLVVSYCPDPVELLACFENQLNVQSFILPTHLHYSRDCLSTERFLRSHLTTIRDVERASGFNLFQSLLNEAKVQLLRRTILASSLLVDPRPSPIQTFGSMTKSFRKNHAIRLGNPICFSYWIFGLFSVIFTAVLNNLNAAV</sequence>
<dbReference type="Proteomes" id="UP000789390">
    <property type="component" value="Unassembled WGS sequence"/>
</dbReference>
<keyword evidence="3" id="KW-1133">Transmembrane helix</keyword>
<accession>A0A8J2WF88</accession>
<dbReference type="SUPFAM" id="SSF54060">
    <property type="entry name" value="His-Me finger endonucleases"/>
    <property type="match status" value="1"/>
</dbReference>
<feature type="signal peptide" evidence="4">
    <location>
        <begin position="1"/>
        <end position="20"/>
    </location>
</feature>